<reference evidence="1 2" key="1">
    <citation type="submission" date="2017-09" db="EMBL/GenBank/DDBJ databases">
        <title>WGS assembly of Aquilegia coerulea Goldsmith.</title>
        <authorList>
            <person name="Hodges S."/>
            <person name="Kramer E."/>
            <person name="Nordborg M."/>
            <person name="Tomkins J."/>
            <person name="Borevitz J."/>
            <person name="Derieg N."/>
            <person name="Yan J."/>
            <person name="Mihaltcheva S."/>
            <person name="Hayes R.D."/>
            <person name="Rokhsar D."/>
        </authorList>
    </citation>
    <scope>NUCLEOTIDE SEQUENCE [LARGE SCALE GENOMIC DNA]</scope>
    <source>
        <strain evidence="2">cv. Goldsmith</strain>
    </source>
</reference>
<organism evidence="1 2">
    <name type="scientific">Aquilegia coerulea</name>
    <name type="common">Rocky mountain columbine</name>
    <dbReference type="NCBI Taxonomy" id="218851"/>
    <lineage>
        <taxon>Eukaryota</taxon>
        <taxon>Viridiplantae</taxon>
        <taxon>Streptophyta</taxon>
        <taxon>Embryophyta</taxon>
        <taxon>Tracheophyta</taxon>
        <taxon>Spermatophyta</taxon>
        <taxon>Magnoliopsida</taxon>
        <taxon>Ranunculales</taxon>
        <taxon>Ranunculaceae</taxon>
        <taxon>Thalictroideae</taxon>
        <taxon>Aquilegia</taxon>
    </lineage>
</organism>
<sequence length="71" mass="8351">MYIPLKKPQPSLYPQLKSFQPTSRRYILFCSLIIFMKYGWRKRASYFKYSGNCSSKALTVDTLCTRHGYGN</sequence>
<evidence type="ECO:0000313" key="1">
    <source>
        <dbReference type="EMBL" id="PIA24688.1"/>
    </source>
</evidence>
<dbReference type="InParanoid" id="A0A2G5C084"/>
<dbReference type="EMBL" id="KZ305565">
    <property type="protein sequence ID" value="PIA24688.1"/>
    <property type="molecule type" value="Genomic_DNA"/>
</dbReference>
<proteinExistence type="predicted"/>
<dbReference type="Proteomes" id="UP000230069">
    <property type="component" value="Unassembled WGS sequence"/>
</dbReference>
<keyword evidence="2" id="KW-1185">Reference proteome</keyword>
<protein>
    <submittedName>
        <fullName evidence="1">Uncharacterized protein</fullName>
    </submittedName>
</protein>
<name>A0A2G5C084_AQUCA</name>
<accession>A0A2G5C084</accession>
<evidence type="ECO:0000313" key="2">
    <source>
        <dbReference type="Proteomes" id="UP000230069"/>
    </source>
</evidence>
<gene>
    <name evidence="1" type="ORF">AQUCO_112400002v1</name>
</gene>
<dbReference type="AlphaFoldDB" id="A0A2G5C084"/>